<name>A0ABT2I0H5_9SPHN</name>
<evidence type="ECO:0000313" key="2">
    <source>
        <dbReference type="Proteomes" id="UP001165583"/>
    </source>
</evidence>
<keyword evidence="2" id="KW-1185">Reference proteome</keyword>
<accession>A0ABT2I0H5</accession>
<dbReference type="Proteomes" id="UP001165583">
    <property type="component" value="Unassembled WGS sequence"/>
</dbReference>
<gene>
    <name evidence="1" type="ORF">NZK81_01925</name>
</gene>
<comment type="caution">
    <text evidence="1">The sequence shown here is derived from an EMBL/GenBank/DDBJ whole genome shotgun (WGS) entry which is preliminary data.</text>
</comment>
<protein>
    <submittedName>
        <fullName evidence="1">Transposase</fullName>
    </submittedName>
</protein>
<organism evidence="1 2">
    <name type="scientific">Novosphingobium mangrovi</name>
    <name type="common">ex Huang et al. 2023</name>
    <dbReference type="NCBI Taxonomy" id="2976432"/>
    <lineage>
        <taxon>Bacteria</taxon>
        <taxon>Pseudomonadati</taxon>
        <taxon>Pseudomonadota</taxon>
        <taxon>Alphaproteobacteria</taxon>
        <taxon>Sphingomonadales</taxon>
        <taxon>Sphingomonadaceae</taxon>
        <taxon>Novosphingobium</taxon>
    </lineage>
</organism>
<sequence length="304" mass="33357">MATVIAVRDPTPASLEECVEALVTWGFDPGEEESLSHAANWLKRLGNDPHFLGDALVDMMAGLGGDAMDLPATQGAGINHIVLVPPERGNFTISAHIWPSLADHALRASAPEALGYGIVRDHNYDFLDLGYFGPGCEIDDYECDPETMAGWQGEPVMLTPLGRSRMETGSIVHYRAGRDFRCLHPPESLSVTLTLSHAHPSHCWRDHYVLERRRGRAGAFRIARVLGHGPSETFLRIAVALGGEEAQDLARRLGTSHPSDRMRIAAWRALASSARDREARDAVWREAEGAGNRVVAMVARRQRS</sequence>
<proteinExistence type="predicted"/>
<reference evidence="1" key="1">
    <citation type="submission" date="2022-09" db="EMBL/GenBank/DDBJ databases">
        <title>Novosphingobium sp. Nov., a polycyclic aromatic hydrocarbon-degrading bacterium isolated form mangrove sediments in HongKong.</title>
        <authorList>
            <person name="Hu Z."/>
        </authorList>
    </citation>
    <scope>NUCLEOTIDE SEQUENCE</scope>
    <source>
        <strain evidence="1">HK4-1</strain>
    </source>
</reference>
<dbReference type="EMBL" id="JANZXA010000001">
    <property type="protein sequence ID" value="MCT2398299.1"/>
    <property type="molecule type" value="Genomic_DNA"/>
</dbReference>
<dbReference type="RefSeq" id="WP_260043406.1">
    <property type="nucleotide sequence ID" value="NZ_JANZXA010000001.1"/>
</dbReference>
<evidence type="ECO:0000313" key="1">
    <source>
        <dbReference type="EMBL" id="MCT2398299.1"/>
    </source>
</evidence>